<name>A0A0M2T0D4_9BACI</name>
<dbReference type="InterPro" id="IPR001173">
    <property type="entry name" value="Glyco_trans_2-like"/>
</dbReference>
<dbReference type="AlphaFoldDB" id="A0A0M2T0D4"/>
<comment type="caution">
    <text evidence="3">The sequence shown here is derived from an EMBL/GenBank/DDBJ whole genome shotgun (WGS) entry which is preliminary data.</text>
</comment>
<evidence type="ECO:0000256" key="1">
    <source>
        <dbReference type="SAM" id="Phobius"/>
    </source>
</evidence>
<dbReference type="Gene3D" id="3.90.550.10">
    <property type="entry name" value="Spore Coat Polysaccharide Biosynthesis Protein SpsA, Chain A"/>
    <property type="match status" value="1"/>
</dbReference>
<dbReference type="Proteomes" id="UP000034166">
    <property type="component" value="Unassembled WGS sequence"/>
</dbReference>
<evidence type="ECO:0000259" key="2">
    <source>
        <dbReference type="Pfam" id="PF00535"/>
    </source>
</evidence>
<keyword evidence="4" id="KW-1185">Reference proteome</keyword>
<dbReference type="SUPFAM" id="SSF53448">
    <property type="entry name" value="Nucleotide-diphospho-sugar transferases"/>
    <property type="match status" value="1"/>
</dbReference>
<dbReference type="EMBL" id="LAYY01000001">
    <property type="protein sequence ID" value="KKK39868.1"/>
    <property type="molecule type" value="Genomic_DNA"/>
</dbReference>
<gene>
    <name evidence="3" type="ORF">WQ57_00850</name>
</gene>
<keyword evidence="1" id="KW-1133">Transmembrane helix</keyword>
<keyword evidence="1" id="KW-0812">Transmembrane</keyword>
<protein>
    <recommendedName>
        <fullName evidence="2">Glycosyltransferase 2-like domain-containing protein</fullName>
    </recommendedName>
</protein>
<feature type="domain" description="Glycosyltransferase 2-like" evidence="2">
    <location>
        <begin position="25"/>
        <end position="120"/>
    </location>
</feature>
<feature type="transmembrane region" description="Helical" evidence="1">
    <location>
        <begin position="251"/>
        <end position="272"/>
    </location>
</feature>
<feature type="transmembrane region" description="Helical" evidence="1">
    <location>
        <begin position="226"/>
        <end position="245"/>
    </location>
</feature>
<dbReference type="RefSeq" id="WP_046521809.1">
    <property type="nucleotide sequence ID" value="NZ_LAYY01000001.1"/>
</dbReference>
<accession>A0A0M2T0D4</accession>
<organism evidence="3 4">
    <name type="scientific">Mesobacillus campisalis</name>
    <dbReference type="NCBI Taxonomy" id="1408103"/>
    <lineage>
        <taxon>Bacteria</taxon>
        <taxon>Bacillati</taxon>
        <taxon>Bacillota</taxon>
        <taxon>Bacilli</taxon>
        <taxon>Bacillales</taxon>
        <taxon>Bacillaceae</taxon>
        <taxon>Mesobacillus</taxon>
    </lineage>
</organism>
<dbReference type="InterPro" id="IPR029044">
    <property type="entry name" value="Nucleotide-diphossugar_trans"/>
</dbReference>
<dbReference type="PATRIC" id="fig|1408103.3.peg.186"/>
<sequence>MIQTFVSLIVYIGDEDESLISHFLKTITPYVNQTFAYYEILLINDSMKERNLSLLEKEVSDLNGHFVILDLAYQHGLETGMIAGLERAMGDYVFEIDSIRANYPFTLLEEMFKKTKSGYDIIFARSKENSALSSLSDKLVNKLVHFPKNVSSGPLKVISRRAINQILTFARVKKINKSLFRDSLYALTEYPLSIIKYTPINNVKIPPQSINRIFNALYFKLLYFKFRYLLIALCLFLIPCAYFTVRYNSDLFILLGFLFFLFIHMMYLSFLLRNQYQSTYQIKQIKVYKEKDQIFHIKR</sequence>
<evidence type="ECO:0000313" key="3">
    <source>
        <dbReference type="EMBL" id="KKK39868.1"/>
    </source>
</evidence>
<keyword evidence="1" id="KW-0472">Membrane</keyword>
<dbReference type="OrthoDB" id="9807778at2"/>
<dbReference type="Pfam" id="PF00535">
    <property type="entry name" value="Glycos_transf_2"/>
    <property type="match status" value="1"/>
</dbReference>
<evidence type="ECO:0000313" key="4">
    <source>
        <dbReference type="Proteomes" id="UP000034166"/>
    </source>
</evidence>
<proteinExistence type="predicted"/>
<reference evidence="3 4" key="1">
    <citation type="submission" date="2015-04" db="EMBL/GenBank/DDBJ databases">
        <title>Taxonomic description and genome sequence of Bacillus campisalis sp. nov., a novel member of the genus Bacillus isolated from solar saltern.</title>
        <authorList>
            <person name="Mathan Kumar R."/>
            <person name="Kaur G."/>
            <person name="Kumar A."/>
            <person name="Singh N.K."/>
            <person name="Kaur N."/>
            <person name="Kumar N."/>
            <person name="Mayilraj S."/>
        </authorList>
    </citation>
    <scope>NUCLEOTIDE SEQUENCE [LARGE SCALE GENOMIC DNA]</scope>
    <source>
        <strain evidence="3 4">SA2-6</strain>
    </source>
</reference>